<sequence length="189" mass="21185">MRLTPRIMTPQVFRLSVKPSGFTTLQRGGAHPDCDIVFIHGLNGKPDKSWTYSAASSEKKSERSIRHQASKLFRKEKIDIQVSVSDIKENQDVFWPRDLLSQEDCCKTARIMTYGYDSDVLKLVENANFSTITTNGESLLNGLARIREDCPRRPLMLIVHSLGGLVVKSAIFEEGCGPECDHIVGPSKY</sequence>
<evidence type="ECO:0000256" key="6">
    <source>
        <dbReference type="ARBA" id="ARBA00023136"/>
    </source>
</evidence>
<evidence type="ECO:0000313" key="7">
    <source>
        <dbReference type="EMBL" id="KAK5631728.1"/>
    </source>
</evidence>
<dbReference type="Proteomes" id="UP001305414">
    <property type="component" value="Unassembled WGS sequence"/>
</dbReference>
<dbReference type="InterPro" id="IPR052374">
    <property type="entry name" value="SERAC1"/>
</dbReference>
<dbReference type="SUPFAM" id="SSF53474">
    <property type="entry name" value="alpha/beta-Hydrolases"/>
    <property type="match status" value="1"/>
</dbReference>
<keyword evidence="8" id="KW-1185">Reference proteome</keyword>
<keyword evidence="4" id="KW-0256">Endoplasmic reticulum</keyword>
<comment type="caution">
    <text evidence="7">The sequence shown here is derived from an EMBL/GenBank/DDBJ whole genome shotgun (WGS) entry which is preliminary data.</text>
</comment>
<accession>A0AAN7US04</accession>
<proteinExistence type="predicted"/>
<protein>
    <recommendedName>
        <fullName evidence="9">DUF676 domain-containing protein</fullName>
    </recommendedName>
</protein>
<dbReference type="Gene3D" id="3.40.50.1820">
    <property type="entry name" value="alpha/beta hydrolase"/>
    <property type="match status" value="1"/>
</dbReference>
<reference evidence="7 8" key="1">
    <citation type="submission" date="2023-10" db="EMBL/GenBank/DDBJ databases">
        <title>Draft genome sequence of Xylaria bambusicola isolate GMP-LS, the root and basal stem rot pathogen of sugarcane in Indonesia.</title>
        <authorList>
            <person name="Selvaraj P."/>
            <person name="Muralishankar V."/>
            <person name="Muruganantham S."/>
            <person name="Sp S."/>
            <person name="Haryani S."/>
            <person name="Lau K.J.X."/>
            <person name="Naqvi N.I."/>
        </authorList>
    </citation>
    <scope>NUCLEOTIDE SEQUENCE [LARGE SCALE GENOMIC DNA]</scope>
    <source>
        <strain evidence="7">GMP-LS</strain>
    </source>
</reference>
<gene>
    <name evidence="7" type="ORF">RRF57_007442</name>
</gene>
<evidence type="ECO:0000256" key="4">
    <source>
        <dbReference type="ARBA" id="ARBA00022824"/>
    </source>
</evidence>
<dbReference type="PANTHER" id="PTHR48182:SF2">
    <property type="entry name" value="PROTEIN SERAC1"/>
    <property type="match status" value="1"/>
</dbReference>
<evidence type="ECO:0000256" key="5">
    <source>
        <dbReference type="ARBA" id="ARBA00023128"/>
    </source>
</evidence>
<dbReference type="EMBL" id="JAWHQM010000021">
    <property type="protein sequence ID" value="KAK5631728.1"/>
    <property type="molecule type" value="Genomic_DNA"/>
</dbReference>
<evidence type="ECO:0000313" key="8">
    <source>
        <dbReference type="Proteomes" id="UP001305414"/>
    </source>
</evidence>
<name>A0AAN7US04_9PEZI</name>
<dbReference type="InterPro" id="IPR029058">
    <property type="entry name" value="AB_hydrolase_fold"/>
</dbReference>
<keyword evidence="6" id="KW-0472">Membrane</keyword>
<evidence type="ECO:0000256" key="1">
    <source>
        <dbReference type="ARBA" id="ARBA00004173"/>
    </source>
</evidence>
<comment type="subcellular location">
    <subcellularLocation>
        <location evidence="2">Endoplasmic reticulum</location>
    </subcellularLocation>
    <subcellularLocation>
        <location evidence="3">Membrane</location>
    </subcellularLocation>
    <subcellularLocation>
        <location evidence="1">Mitochondrion</location>
    </subcellularLocation>
</comment>
<keyword evidence="5" id="KW-0496">Mitochondrion</keyword>
<evidence type="ECO:0000256" key="3">
    <source>
        <dbReference type="ARBA" id="ARBA00004370"/>
    </source>
</evidence>
<dbReference type="GO" id="GO:0016020">
    <property type="term" value="C:membrane"/>
    <property type="evidence" value="ECO:0007669"/>
    <property type="project" value="UniProtKB-SubCell"/>
</dbReference>
<organism evidence="7 8">
    <name type="scientific">Xylaria bambusicola</name>
    <dbReference type="NCBI Taxonomy" id="326684"/>
    <lineage>
        <taxon>Eukaryota</taxon>
        <taxon>Fungi</taxon>
        <taxon>Dikarya</taxon>
        <taxon>Ascomycota</taxon>
        <taxon>Pezizomycotina</taxon>
        <taxon>Sordariomycetes</taxon>
        <taxon>Xylariomycetidae</taxon>
        <taxon>Xylariales</taxon>
        <taxon>Xylariaceae</taxon>
        <taxon>Xylaria</taxon>
    </lineage>
</organism>
<dbReference type="PANTHER" id="PTHR48182">
    <property type="entry name" value="PROTEIN SERAC1"/>
    <property type="match status" value="1"/>
</dbReference>
<dbReference type="AlphaFoldDB" id="A0AAN7US04"/>
<evidence type="ECO:0008006" key="9">
    <source>
        <dbReference type="Google" id="ProtNLM"/>
    </source>
</evidence>
<evidence type="ECO:0000256" key="2">
    <source>
        <dbReference type="ARBA" id="ARBA00004240"/>
    </source>
</evidence>
<dbReference type="GO" id="GO:0005739">
    <property type="term" value="C:mitochondrion"/>
    <property type="evidence" value="ECO:0007669"/>
    <property type="project" value="UniProtKB-SubCell"/>
</dbReference>
<dbReference type="GO" id="GO:0005783">
    <property type="term" value="C:endoplasmic reticulum"/>
    <property type="evidence" value="ECO:0007669"/>
    <property type="project" value="UniProtKB-SubCell"/>
</dbReference>